<dbReference type="AlphaFoldDB" id="A0AAN9MX50"/>
<sequence length="210" mass="23312">MVGKIMLVLAWGIVRVRELILSLHVKEGDTPCSMQVTASSQPFKSCLCQTQSVMIVHCEAEQILAHVGDKRKTIHESWDPSLKTLCMFPFPASSMINEEVSKRAHEPDGIKSPNRYARGLEEGMHTAPQQLLISLRNIEKLVISSKKSGHVKVFSSSRMASYPSGTSLYLYTWSLSTARPGNKAYSGLNSAMASYESELLDEGYNTWEIG</sequence>
<name>A0AAN9MX50_CANGL</name>
<accession>A0AAN9MX50</accession>
<protein>
    <submittedName>
        <fullName evidence="2">Uncharacterized protein</fullName>
    </submittedName>
</protein>
<keyword evidence="1" id="KW-0732">Signal</keyword>
<dbReference type="EMBL" id="JAYMYQ010000001">
    <property type="protein sequence ID" value="KAK7360058.1"/>
    <property type="molecule type" value="Genomic_DNA"/>
</dbReference>
<feature type="signal peptide" evidence="1">
    <location>
        <begin position="1"/>
        <end position="18"/>
    </location>
</feature>
<keyword evidence="3" id="KW-1185">Reference proteome</keyword>
<comment type="caution">
    <text evidence="2">The sequence shown here is derived from an EMBL/GenBank/DDBJ whole genome shotgun (WGS) entry which is preliminary data.</text>
</comment>
<evidence type="ECO:0000313" key="2">
    <source>
        <dbReference type="EMBL" id="KAK7360058.1"/>
    </source>
</evidence>
<evidence type="ECO:0000256" key="1">
    <source>
        <dbReference type="SAM" id="SignalP"/>
    </source>
</evidence>
<evidence type="ECO:0000313" key="3">
    <source>
        <dbReference type="Proteomes" id="UP001367508"/>
    </source>
</evidence>
<dbReference type="Proteomes" id="UP001367508">
    <property type="component" value="Unassembled WGS sequence"/>
</dbReference>
<proteinExistence type="predicted"/>
<gene>
    <name evidence="2" type="ORF">VNO77_02030</name>
</gene>
<feature type="chain" id="PRO_5042868718" evidence="1">
    <location>
        <begin position="19"/>
        <end position="210"/>
    </location>
</feature>
<organism evidence="2 3">
    <name type="scientific">Canavalia gladiata</name>
    <name type="common">Sword bean</name>
    <name type="synonym">Dolichos gladiatus</name>
    <dbReference type="NCBI Taxonomy" id="3824"/>
    <lineage>
        <taxon>Eukaryota</taxon>
        <taxon>Viridiplantae</taxon>
        <taxon>Streptophyta</taxon>
        <taxon>Embryophyta</taxon>
        <taxon>Tracheophyta</taxon>
        <taxon>Spermatophyta</taxon>
        <taxon>Magnoliopsida</taxon>
        <taxon>eudicotyledons</taxon>
        <taxon>Gunneridae</taxon>
        <taxon>Pentapetalae</taxon>
        <taxon>rosids</taxon>
        <taxon>fabids</taxon>
        <taxon>Fabales</taxon>
        <taxon>Fabaceae</taxon>
        <taxon>Papilionoideae</taxon>
        <taxon>50 kb inversion clade</taxon>
        <taxon>NPAAA clade</taxon>
        <taxon>indigoferoid/millettioid clade</taxon>
        <taxon>Phaseoleae</taxon>
        <taxon>Canavalia</taxon>
    </lineage>
</organism>
<reference evidence="2 3" key="1">
    <citation type="submission" date="2024-01" db="EMBL/GenBank/DDBJ databases">
        <title>The genomes of 5 underutilized Papilionoideae crops provide insights into root nodulation and disease resistanc.</title>
        <authorList>
            <person name="Jiang F."/>
        </authorList>
    </citation>
    <scope>NUCLEOTIDE SEQUENCE [LARGE SCALE GENOMIC DNA]</scope>
    <source>
        <strain evidence="2">LVBAO_FW01</strain>
        <tissue evidence="2">Leaves</tissue>
    </source>
</reference>